<gene>
    <name evidence="1" type="ORF">CARUB_v10027487mg</name>
</gene>
<dbReference type="Proteomes" id="UP000029121">
    <property type="component" value="Unassembled WGS sequence"/>
</dbReference>
<organism evidence="1 2">
    <name type="scientific">Capsella rubella</name>
    <dbReference type="NCBI Taxonomy" id="81985"/>
    <lineage>
        <taxon>Eukaryota</taxon>
        <taxon>Viridiplantae</taxon>
        <taxon>Streptophyta</taxon>
        <taxon>Embryophyta</taxon>
        <taxon>Tracheophyta</taxon>
        <taxon>Spermatophyta</taxon>
        <taxon>Magnoliopsida</taxon>
        <taxon>eudicotyledons</taxon>
        <taxon>Gunneridae</taxon>
        <taxon>Pentapetalae</taxon>
        <taxon>rosids</taxon>
        <taxon>malvids</taxon>
        <taxon>Brassicales</taxon>
        <taxon>Brassicaceae</taxon>
        <taxon>Camelineae</taxon>
        <taxon>Capsella</taxon>
    </lineage>
</organism>
<sequence length="71" mass="8157">MVLLASGSFTALKDHLNLVELRVSMLYSFSPLHTLLHQMKMLLFRKEDGASSLRYSLLVDLCSLSIRWVLF</sequence>
<evidence type="ECO:0000313" key="1">
    <source>
        <dbReference type="EMBL" id="EOA14318.1"/>
    </source>
</evidence>
<name>R0GSY6_9BRAS</name>
<accession>R0GSY6</accession>
<reference evidence="2" key="1">
    <citation type="journal article" date="2013" name="Nat. Genet.">
        <title>The Capsella rubella genome and the genomic consequences of rapid mating system evolution.</title>
        <authorList>
            <person name="Slotte T."/>
            <person name="Hazzouri K.M."/>
            <person name="Agren J.A."/>
            <person name="Koenig D."/>
            <person name="Maumus F."/>
            <person name="Guo Y.L."/>
            <person name="Steige K."/>
            <person name="Platts A.E."/>
            <person name="Escobar J.S."/>
            <person name="Newman L.K."/>
            <person name="Wang W."/>
            <person name="Mandakova T."/>
            <person name="Vello E."/>
            <person name="Smith L.M."/>
            <person name="Henz S.R."/>
            <person name="Steffen J."/>
            <person name="Takuno S."/>
            <person name="Brandvain Y."/>
            <person name="Coop G."/>
            <person name="Andolfatto P."/>
            <person name="Hu T.T."/>
            <person name="Blanchette M."/>
            <person name="Clark R.M."/>
            <person name="Quesneville H."/>
            <person name="Nordborg M."/>
            <person name="Gaut B.S."/>
            <person name="Lysak M.A."/>
            <person name="Jenkins J."/>
            <person name="Grimwood J."/>
            <person name="Chapman J."/>
            <person name="Prochnik S."/>
            <person name="Shu S."/>
            <person name="Rokhsar D."/>
            <person name="Schmutz J."/>
            <person name="Weigel D."/>
            <person name="Wright S.I."/>
        </authorList>
    </citation>
    <scope>NUCLEOTIDE SEQUENCE [LARGE SCALE GENOMIC DNA]</scope>
    <source>
        <strain evidence="2">cv. Monte Gargano</strain>
    </source>
</reference>
<proteinExistence type="predicted"/>
<dbReference type="AlphaFoldDB" id="R0GSY6"/>
<keyword evidence="2" id="KW-1185">Reference proteome</keyword>
<evidence type="ECO:0000313" key="2">
    <source>
        <dbReference type="Proteomes" id="UP000029121"/>
    </source>
</evidence>
<protein>
    <submittedName>
        <fullName evidence="1">Uncharacterized protein</fullName>
    </submittedName>
</protein>
<dbReference type="EMBL" id="KB870812">
    <property type="protein sequence ID" value="EOA14318.1"/>
    <property type="molecule type" value="Genomic_DNA"/>
</dbReference>